<dbReference type="NCBIfam" id="TIGR03002">
    <property type="entry name" value="outer_YhbN_LptA"/>
    <property type="match status" value="1"/>
</dbReference>
<dbReference type="Pfam" id="PF03968">
    <property type="entry name" value="LptD_N"/>
    <property type="match status" value="1"/>
</dbReference>
<protein>
    <submittedName>
        <fullName evidence="6">Lipopolysaccharide transport periplasmic protein LptA</fullName>
    </submittedName>
</protein>
<dbReference type="PANTHER" id="PTHR36504">
    <property type="entry name" value="LIPOPOLYSACCHARIDE EXPORT SYSTEM PROTEIN LPTA"/>
    <property type="match status" value="1"/>
</dbReference>
<dbReference type="EMBL" id="JAEHHL010000009">
    <property type="protein sequence ID" value="MBK0400557.1"/>
    <property type="molecule type" value="Genomic_DNA"/>
</dbReference>
<dbReference type="RefSeq" id="WP_200611525.1">
    <property type="nucleotide sequence ID" value="NZ_JAEHHL010000009.1"/>
</dbReference>
<dbReference type="Gene3D" id="2.60.450.10">
    <property type="entry name" value="Lipopolysaccharide (LPS) transport protein A like domain"/>
    <property type="match status" value="1"/>
</dbReference>
<dbReference type="AlphaFoldDB" id="A0A8J7SH60"/>
<dbReference type="Proteomes" id="UP000655420">
    <property type="component" value="Unassembled WGS sequence"/>
</dbReference>
<evidence type="ECO:0000313" key="6">
    <source>
        <dbReference type="EMBL" id="MBK0400557.1"/>
    </source>
</evidence>
<feature type="domain" description="Organic solvent tolerance-like N-terminal" evidence="5">
    <location>
        <begin position="39"/>
        <end position="147"/>
    </location>
</feature>
<name>A0A8J7SH60_9RHOB</name>
<dbReference type="GO" id="GO:0009279">
    <property type="term" value="C:cell outer membrane"/>
    <property type="evidence" value="ECO:0007669"/>
    <property type="project" value="TreeGrafter"/>
</dbReference>
<proteinExistence type="predicted"/>
<organism evidence="6 7">
    <name type="scientific">Thermohalobaculum xanthum</name>
    <dbReference type="NCBI Taxonomy" id="2753746"/>
    <lineage>
        <taxon>Bacteria</taxon>
        <taxon>Pseudomonadati</taxon>
        <taxon>Pseudomonadota</taxon>
        <taxon>Alphaproteobacteria</taxon>
        <taxon>Rhodobacterales</taxon>
        <taxon>Paracoccaceae</taxon>
        <taxon>Thermohalobaculum</taxon>
    </lineage>
</organism>
<keyword evidence="7" id="KW-1185">Reference proteome</keyword>
<evidence type="ECO:0000313" key="7">
    <source>
        <dbReference type="Proteomes" id="UP000655420"/>
    </source>
</evidence>
<evidence type="ECO:0000256" key="4">
    <source>
        <dbReference type="SAM" id="SignalP"/>
    </source>
</evidence>
<dbReference type="GO" id="GO:0015920">
    <property type="term" value="P:lipopolysaccharide transport"/>
    <property type="evidence" value="ECO:0007669"/>
    <property type="project" value="InterPro"/>
</dbReference>
<dbReference type="GO" id="GO:0017089">
    <property type="term" value="F:glycolipid transfer activity"/>
    <property type="evidence" value="ECO:0007669"/>
    <property type="project" value="TreeGrafter"/>
</dbReference>
<feature type="chain" id="PRO_5035311276" evidence="4">
    <location>
        <begin position="22"/>
        <end position="170"/>
    </location>
</feature>
<dbReference type="InterPro" id="IPR014340">
    <property type="entry name" value="LptA"/>
</dbReference>
<evidence type="ECO:0000256" key="2">
    <source>
        <dbReference type="ARBA" id="ARBA00022729"/>
    </source>
</evidence>
<dbReference type="GO" id="GO:0001530">
    <property type="term" value="F:lipopolysaccharide binding"/>
    <property type="evidence" value="ECO:0007669"/>
    <property type="project" value="InterPro"/>
</dbReference>
<evidence type="ECO:0000256" key="1">
    <source>
        <dbReference type="ARBA" id="ARBA00022448"/>
    </source>
</evidence>
<reference evidence="6" key="1">
    <citation type="submission" date="2020-12" db="EMBL/GenBank/DDBJ databases">
        <title>Bacterial taxonomy.</title>
        <authorList>
            <person name="Pan X."/>
        </authorList>
    </citation>
    <scope>NUCLEOTIDE SEQUENCE</scope>
    <source>
        <strain evidence="6">M0105</strain>
    </source>
</reference>
<evidence type="ECO:0000259" key="5">
    <source>
        <dbReference type="Pfam" id="PF03968"/>
    </source>
</evidence>
<dbReference type="InterPro" id="IPR052037">
    <property type="entry name" value="LPS_export_LptA"/>
</dbReference>
<feature type="signal peptide" evidence="4">
    <location>
        <begin position="1"/>
        <end position="21"/>
    </location>
</feature>
<keyword evidence="2 4" id="KW-0732">Signal</keyword>
<sequence>MFSSTRIALVAAVLAVGTAAAQTESPFGGFKHDSSAPIEITSDSLEVQQANNLAIFAGSVIAGQGTLRLTADRVAVSYTQDKADSETGAIQNMRADGNVFLSNGAETAQGNWAEYDVASGMVRMGGSVVLTQGGNAISGESLVIDLNVGTGKIEGQGSGRVKSVFTPSKN</sequence>
<keyword evidence="1" id="KW-0813">Transport</keyword>
<comment type="caution">
    <text evidence="6">The sequence shown here is derived from an EMBL/GenBank/DDBJ whole genome shotgun (WGS) entry which is preliminary data.</text>
</comment>
<dbReference type="GO" id="GO:0030288">
    <property type="term" value="C:outer membrane-bounded periplasmic space"/>
    <property type="evidence" value="ECO:0007669"/>
    <property type="project" value="TreeGrafter"/>
</dbReference>
<evidence type="ECO:0000256" key="3">
    <source>
        <dbReference type="ARBA" id="ARBA00022764"/>
    </source>
</evidence>
<dbReference type="PANTHER" id="PTHR36504:SF1">
    <property type="entry name" value="LIPOPOLYSACCHARIDE EXPORT SYSTEM PROTEIN LPTA"/>
    <property type="match status" value="1"/>
</dbReference>
<accession>A0A8J7SH60</accession>
<dbReference type="InterPro" id="IPR005653">
    <property type="entry name" value="OstA-like_N"/>
</dbReference>
<gene>
    <name evidence="6" type="primary">lptA</name>
    <name evidence="6" type="ORF">H0I76_15260</name>
</gene>
<keyword evidence="3" id="KW-0574">Periplasm</keyword>